<dbReference type="RefSeq" id="WP_019598145.1">
    <property type="nucleotide sequence ID" value="NZ_FNQC01000008.1"/>
</dbReference>
<evidence type="ECO:0000256" key="1">
    <source>
        <dbReference type="SAM" id="Phobius"/>
    </source>
</evidence>
<reference evidence="2 3" key="1">
    <citation type="submission" date="2016-10" db="EMBL/GenBank/DDBJ databases">
        <authorList>
            <person name="Varghese N."/>
            <person name="Submissions S."/>
        </authorList>
    </citation>
    <scope>NUCLEOTIDE SEQUENCE [LARGE SCALE GENOMIC DNA]</scope>
    <source>
        <strain evidence="2 3">DSM 17997</strain>
    </source>
</reference>
<feature type="transmembrane region" description="Helical" evidence="1">
    <location>
        <begin position="20"/>
        <end position="37"/>
    </location>
</feature>
<organism evidence="2 3">
    <name type="scientific">Rhodonellum ikkaensis</name>
    <dbReference type="NCBI Taxonomy" id="336829"/>
    <lineage>
        <taxon>Bacteria</taxon>
        <taxon>Pseudomonadati</taxon>
        <taxon>Bacteroidota</taxon>
        <taxon>Cytophagia</taxon>
        <taxon>Cytophagales</taxon>
        <taxon>Cytophagaceae</taxon>
        <taxon>Rhodonellum</taxon>
    </lineage>
</organism>
<keyword evidence="3" id="KW-1185">Reference proteome</keyword>
<keyword evidence="1" id="KW-0812">Transmembrane</keyword>
<keyword evidence="1" id="KW-1133">Transmembrane helix</keyword>
<gene>
    <name evidence="2" type="ORF">SAMN05444412_108133</name>
</gene>
<keyword evidence="1" id="KW-0472">Membrane</keyword>
<accession>A0A1H3RIE3</accession>
<proteinExistence type="predicted"/>
<sequence length="749" mass="85265">MSRLEKHIASLGLQLHTNGFLKALCIGLGMGLLLSVFGLPFWLLVSLGGTGLIGGIVFFGVFRDKKKEAIEILHQEFPMLEFSLELADVKQKNMVEMLQWDRINESFGQRQNPWVFQRKLWPFVLFFLMGLIANQLGTLDWRSLSQNPVKMGFEENTILIDSESKPLQMNAFEVVISPPSYTGQATRRQTDLNIKALKGAVVEWKVTFEGDDALKVALVNVEGAELEFAEKSGGYFLKDKLTGSGIYAIRAYQNEVLAFESAYHSLEAVTDKPPLIFPGEKELYRYHFQNDAKQLNIAAKVSDDFKVTEVYLVATLASGSGENVKFRETKIPIGKSDFASAELTQKLDLNLLGLKPGDELYYYWAALDNQKPEPNFSRSDTYFIHYVDTSGLEESQLPGMAIHVLPEYFRSQRQIIIDTEKLLKAKKTIAEKEFNSTSNEIGFEQKLLRMRYGQYLGEEFESTAGGGGMRQDNAENILQSFMHNHDHEGEDTEVQEEKTKRFFGINPTGERPQVDNQILLDLNIEEEHHHHHGDEEGGDLAALLEEYLHNHDSEEMNTLYEASTRSLLKMALEQMWQSELHLRLFEPEKALPFQYKALDYLKTVQQKSRVYVKRTGFDPPPIKEEEKRLKGEMKGLDKDIKRELTVVQNELSALSGAILGMIQQEIISAQDKETIQAFGRLWTERMQYSGMEDWSVLLLLQQLSSGELDAKGRNALHNKLYPLIANGKQLDASSIAHKDLQKAFWKNLK</sequence>
<protein>
    <recommendedName>
        <fullName evidence="4">Tryptophan-rich sensory protein</fullName>
    </recommendedName>
</protein>
<evidence type="ECO:0000313" key="2">
    <source>
        <dbReference type="EMBL" id="SDZ25353.1"/>
    </source>
</evidence>
<evidence type="ECO:0008006" key="4">
    <source>
        <dbReference type="Google" id="ProtNLM"/>
    </source>
</evidence>
<dbReference type="EMBL" id="FNQC01000008">
    <property type="protein sequence ID" value="SDZ25353.1"/>
    <property type="molecule type" value="Genomic_DNA"/>
</dbReference>
<feature type="transmembrane region" description="Helical" evidence="1">
    <location>
        <begin position="120"/>
        <end position="137"/>
    </location>
</feature>
<dbReference type="Proteomes" id="UP000199663">
    <property type="component" value="Unassembled WGS sequence"/>
</dbReference>
<feature type="transmembrane region" description="Helical" evidence="1">
    <location>
        <begin position="43"/>
        <end position="62"/>
    </location>
</feature>
<comment type="caution">
    <text evidence="2">The sequence shown here is derived from an EMBL/GenBank/DDBJ whole genome shotgun (WGS) entry which is preliminary data.</text>
</comment>
<name>A0A1H3RIE3_9BACT</name>
<evidence type="ECO:0000313" key="3">
    <source>
        <dbReference type="Proteomes" id="UP000199663"/>
    </source>
</evidence>